<dbReference type="EMBL" id="AP012603">
    <property type="protein sequence ID" value="BAM91028.1"/>
    <property type="molecule type" value="Genomic_DNA"/>
</dbReference>
<organism evidence="5 6">
    <name type="scientific">Bradyrhizobium oligotrophicum S58</name>
    <dbReference type="NCBI Taxonomy" id="1245469"/>
    <lineage>
        <taxon>Bacteria</taxon>
        <taxon>Pseudomonadati</taxon>
        <taxon>Pseudomonadota</taxon>
        <taxon>Alphaproteobacteria</taxon>
        <taxon>Hyphomicrobiales</taxon>
        <taxon>Nitrobacteraceae</taxon>
        <taxon>Bradyrhizobium</taxon>
    </lineage>
</organism>
<dbReference type="NCBIfam" id="NF006106">
    <property type="entry name" value="PRK08257.1-5"/>
    <property type="match status" value="1"/>
</dbReference>
<dbReference type="HOGENOM" id="CLU_026848_0_0_5"/>
<evidence type="ECO:0000256" key="1">
    <source>
        <dbReference type="ARBA" id="ARBA00010982"/>
    </source>
</evidence>
<dbReference type="PATRIC" id="fig|1245469.3.peg.5164"/>
<evidence type="ECO:0000259" key="4">
    <source>
        <dbReference type="Pfam" id="PF18313"/>
    </source>
</evidence>
<dbReference type="SUPFAM" id="SSF53901">
    <property type="entry name" value="Thiolase-like"/>
    <property type="match status" value="2"/>
</dbReference>
<dbReference type="eggNOG" id="COG0183">
    <property type="taxonomic scope" value="Bacteria"/>
</dbReference>
<dbReference type="AlphaFoldDB" id="M4ZAY8"/>
<dbReference type="STRING" id="1245469.S58_50490"/>
<evidence type="ECO:0000256" key="2">
    <source>
        <dbReference type="ARBA" id="ARBA00022679"/>
    </source>
</evidence>
<dbReference type="KEGG" id="aol:S58_50490"/>
<proteinExistence type="inferred from homology"/>
<evidence type="ECO:0000313" key="5">
    <source>
        <dbReference type="EMBL" id="BAM91028.1"/>
    </source>
</evidence>
<keyword evidence="2" id="KW-0808">Transferase</keyword>
<keyword evidence="3" id="KW-0012">Acyltransferase</keyword>
<dbReference type="PANTHER" id="PTHR18919">
    <property type="entry name" value="ACETYL-COA C-ACYLTRANSFERASE"/>
    <property type="match status" value="1"/>
</dbReference>
<feature type="domain" description="Thiolase-like protein type 1 additional C-terminal" evidence="4">
    <location>
        <begin position="428"/>
        <end position="502"/>
    </location>
</feature>
<protein>
    <recommendedName>
        <fullName evidence="4">Thiolase-like protein type 1 additional C-terminal domain-containing protein</fullName>
    </recommendedName>
</protein>
<dbReference type="PANTHER" id="PTHR18919:SF139">
    <property type="entry name" value="THIOLASE-LIKE PROTEIN TYPE 1 ADDITIONAL C-TERMINAL DOMAIN-CONTAINING PROTEIN"/>
    <property type="match status" value="1"/>
</dbReference>
<reference evidence="5 6" key="1">
    <citation type="journal article" date="2013" name="Appl. Environ. Microbiol.">
        <title>Genome analysis suggests that the soil oligotrophic bacterium Agromonas oligotrophica (Bradyrhizobium oligotrophicum) is a nitrogen-fixing symbiont of Aeschynomene indica.</title>
        <authorList>
            <person name="Okubo T."/>
            <person name="Fukushima S."/>
            <person name="Itakura M."/>
            <person name="Oshima K."/>
            <person name="Longtonglang A."/>
            <person name="Teaumroong N."/>
            <person name="Mitsui H."/>
            <person name="Hattori M."/>
            <person name="Hattori R."/>
            <person name="Hattori T."/>
            <person name="Minamisawa K."/>
        </authorList>
    </citation>
    <scope>NUCLEOTIDE SEQUENCE [LARGE SCALE GENOMIC DNA]</scope>
    <source>
        <strain evidence="5 6">S58</strain>
    </source>
</reference>
<evidence type="ECO:0000313" key="6">
    <source>
        <dbReference type="Proteomes" id="UP000011841"/>
    </source>
</evidence>
<keyword evidence="6" id="KW-1185">Reference proteome</keyword>
<gene>
    <name evidence="5" type="ORF">S58_50490</name>
</gene>
<accession>M4ZAY8</accession>
<comment type="similarity">
    <text evidence="1">Belongs to the thiolase-like superfamily. Thiolase family.</text>
</comment>
<dbReference type="GO" id="GO:0016746">
    <property type="term" value="F:acyltransferase activity"/>
    <property type="evidence" value="ECO:0007669"/>
    <property type="project" value="UniProtKB-KW"/>
</dbReference>
<dbReference type="Gene3D" id="3.40.47.10">
    <property type="match status" value="1"/>
</dbReference>
<dbReference type="InterPro" id="IPR016039">
    <property type="entry name" value="Thiolase-like"/>
</dbReference>
<dbReference type="Proteomes" id="UP000011841">
    <property type="component" value="Chromosome"/>
</dbReference>
<name>M4ZAY8_9BRAD</name>
<evidence type="ECO:0000256" key="3">
    <source>
        <dbReference type="ARBA" id="ARBA00023315"/>
    </source>
</evidence>
<dbReference type="Gene3D" id="2.40.50.840">
    <property type="match status" value="1"/>
</dbReference>
<sequence length="513" mass="55331">MTARPLETPMTASALPPERIPVIVGVGEIVDRPKDIGDGLEPLALLEQAIRRAENDAGAKLIHDTGSLDVVNFLSWRYRDPEQLLAQRLGVTPAHCYYGPVGGESPIRYLHEAALRIARGECEVAVVCGAEAQSTATKAERAGVTLPWTPFAHDVEEPKRGAAFQKPLAVKLGVFRPVSVYPFYEVASAAKWGQTPRQALAESGELWSRFSAVAAYNPNAWLTRHFAPDEITTPSTDNRPIAWPYTKLMVANPMVNMGAALILTSLAKARAAGVAESRMIYPLGGASAEDPRDYLTRDQFAESHPQNAVLRAAMNLVGGKGTAFDVIELYSCFPCVPKMARRTLCLGADVEPTVTGGLTFFGAPLNTYMTHAACAMVRRLRGGGARRGLLYGQGGFVTKHHALVISREPPPSLSQEVSVQAEADRHRAAAPAFVSEASGNGRVESFTALFDRNGDVEHGVVMLRTEQNTRTLARVPAQDTATLARLMDQDRTPVGALGTITMTADGVPEWRGN</sequence>
<dbReference type="Pfam" id="PF18313">
    <property type="entry name" value="TLP1_add_C"/>
    <property type="match status" value="1"/>
</dbReference>
<dbReference type="InterPro" id="IPR040771">
    <property type="entry name" value="TLP1_add_C"/>
</dbReference>